<evidence type="ECO:0000313" key="2">
    <source>
        <dbReference type="Proteomes" id="UP000650081"/>
    </source>
</evidence>
<evidence type="ECO:0000313" key="1">
    <source>
        <dbReference type="EMBL" id="MBC6992778.1"/>
    </source>
</evidence>
<organism evidence="1 2">
    <name type="scientific">Neolewinella lacunae</name>
    <dbReference type="NCBI Taxonomy" id="1517758"/>
    <lineage>
        <taxon>Bacteria</taxon>
        <taxon>Pseudomonadati</taxon>
        <taxon>Bacteroidota</taxon>
        <taxon>Saprospiria</taxon>
        <taxon>Saprospirales</taxon>
        <taxon>Lewinellaceae</taxon>
        <taxon>Neolewinella</taxon>
    </lineage>
</organism>
<dbReference type="InterPro" id="IPR043519">
    <property type="entry name" value="NT_sf"/>
</dbReference>
<dbReference type="SUPFAM" id="SSF81301">
    <property type="entry name" value="Nucleotidyltransferase"/>
    <property type="match status" value="1"/>
</dbReference>
<gene>
    <name evidence="1" type="ORF">H9S92_01265</name>
</gene>
<accession>A0A923PKB2</accession>
<name>A0A923PKB2_9BACT</name>
<dbReference type="Proteomes" id="UP000650081">
    <property type="component" value="Unassembled WGS sequence"/>
</dbReference>
<evidence type="ECO:0008006" key="3">
    <source>
        <dbReference type="Google" id="ProtNLM"/>
    </source>
</evidence>
<dbReference type="AlphaFoldDB" id="A0A923PKB2"/>
<dbReference type="Gene3D" id="3.30.460.40">
    <property type="match status" value="1"/>
</dbReference>
<dbReference type="EMBL" id="JACSIT010000037">
    <property type="protein sequence ID" value="MBC6992778.1"/>
    <property type="molecule type" value="Genomic_DNA"/>
</dbReference>
<proteinExistence type="predicted"/>
<keyword evidence="2" id="KW-1185">Reference proteome</keyword>
<comment type="caution">
    <text evidence="1">The sequence shown here is derived from an EMBL/GenBank/DDBJ whole genome shotgun (WGS) entry which is preliminary data.</text>
</comment>
<protein>
    <recommendedName>
        <fullName evidence="3">Nucleotidyltransferase</fullName>
    </recommendedName>
</protein>
<reference evidence="1" key="1">
    <citation type="submission" date="2020-08" db="EMBL/GenBank/DDBJ databases">
        <title>Lewinella bacteria from marine environments.</title>
        <authorList>
            <person name="Zhong Y."/>
        </authorList>
    </citation>
    <scope>NUCLEOTIDE SEQUENCE</scope>
    <source>
        <strain evidence="1">KCTC 42187</strain>
    </source>
</reference>
<sequence>MANVFNSDFKDFIDALNRAGVAYLLVGGYAVILHGYSRTTGDLDIWVQPTSENYQLLELAFADFGMPTFDMTEANFLAPDKFDVFTFGVPPSAIDLMTRVKGLVFEEVYAQSSIYEFEDLAVRVINHRDLIAAKLAAGRYRDLNDVEQLRKIEEE</sequence>